<evidence type="ECO:0000256" key="4">
    <source>
        <dbReference type="ARBA" id="ARBA00023306"/>
    </source>
</evidence>
<evidence type="ECO:0000313" key="8">
    <source>
        <dbReference type="EMBL" id="SGY13757.1"/>
    </source>
</evidence>
<gene>
    <name evidence="8" type="primary">BQ5605_C010g05965</name>
    <name evidence="8" type="ORF">BQ5605_C010G05965</name>
</gene>
<dbReference type="AlphaFoldDB" id="A0A2X0NT10"/>
<feature type="repeat" description="WD" evidence="5">
    <location>
        <begin position="545"/>
        <end position="577"/>
    </location>
</feature>
<feature type="repeat" description="WD" evidence="5">
    <location>
        <begin position="297"/>
        <end position="338"/>
    </location>
</feature>
<dbReference type="Pfam" id="PF24807">
    <property type="entry name" value="WD40_CDC20-Fz"/>
    <property type="match status" value="1"/>
</dbReference>
<dbReference type="InterPro" id="IPR015943">
    <property type="entry name" value="WD40/YVTN_repeat-like_dom_sf"/>
</dbReference>
<dbReference type="PROSITE" id="PS50294">
    <property type="entry name" value="WD_REPEATS_REGION"/>
    <property type="match status" value="1"/>
</dbReference>
<feature type="domain" description="CDC20/Fizzy WD40" evidence="7">
    <location>
        <begin position="243"/>
        <end position="483"/>
    </location>
</feature>
<dbReference type="PROSITE" id="PS50082">
    <property type="entry name" value="WD_REPEATS_2"/>
    <property type="match status" value="3"/>
</dbReference>
<feature type="compositionally biased region" description="Basic and acidic residues" evidence="6">
    <location>
        <begin position="83"/>
        <end position="92"/>
    </location>
</feature>
<accession>A0A2X0NT10</accession>
<dbReference type="InterPro" id="IPR056150">
    <property type="entry name" value="WD40_CDC20-Fz"/>
</dbReference>
<keyword evidence="2 5" id="KW-0853">WD repeat</keyword>
<keyword evidence="3" id="KW-0677">Repeat</keyword>
<dbReference type="STRING" id="796604.A0A2X0NT10"/>
<evidence type="ECO:0000256" key="5">
    <source>
        <dbReference type="PROSITE-ProRule" id="PRU00221"/>
    </source>
</evidence>
<evidence type="ECO:0000256" key="6">
    <source>
        <dbReference type="SAM" id="MobiDB-lite"/>
    </source>
</evidence>
<evidence type="ECO:0000256" key="3">
    <source>
        <dbReference type="ARBA" id="ARBA00022737"/>
    </source>
</evidence>
<feature type="compositionally biased region" description="Low complexity" evidence="6">
    <location>
        <begin position="147"/>
        <end position="178"/>
    </location>
</feature>
<evidence type="ECO:0000256" key="1">
    <source>
        <dbReference type="ARBA" id="ARBA00006445"/>
    </source>
</evidence>
<dbReference type="GO" id="GO:0010997">
    <property type="term" value="F:anaphase-promoting complex binding"/>
    <property type="evidence" value="ECO:0007669"/>
    <property type="project" value="InterPro"/>
</dbReference>
<evidence type="ECO:0000313" key="9">
    <source>
        <dbReference type="Proteomes" id="UP000249464"/>
    </source>
</evidence>
<proteinExistence type="inferred from homology"/>
<feature type="compositionally biased region" description="Polar residues" evidence="6">
    <location>
        <begin position="38"/>
        <end position="78"/>
    </location>
</feature>
<dbReference type="GO" id="GO:1905786">
    <property type="term" value="P:positive regulation of anaphase-promoting complex-dependent catabolic process"/>
    <property type="evidence" value="ECO:0007669"/>
    <property type="project" value="TreeGrafter"/>
</dbReference>
<name>A0A2X0NT10_9BASI</name>
<dbReference type="GO" id="GO:0005680">
    <property type="term" value="C:anaphase-promoting complex"/>
    <property type="evidence" value="ECO:0007669"/>
    <property type="project" value="TreeGrafter"/>
</dbReference>
<dbReference type="SUPFAM" id="SSF50978">
    <property type="entry name" value="WD40 repeat-like"/>
    <property type="match status" value="1"/>
</dbReference>
<reference evidence="8 9" key="1">
    <citation type="submission" date="2016-11" db="EMBL/GenBank/DDBJ databases">
        <authorList>
            <person name="Jaros S."/>
            <person name="Januszkiewicz K."/>
            <person name="Wedrychowicz H."/>
        </authorList>
    </citation>
    <scope>NUCLEOTIDE SEQUENCE [LARGE SCALE GENOMIC DNA]</scope>
</reference>
<feature type="region of interest" description="Disordered" evidence="6">
    <location>
        <begin position="107"/>
        <end position="126"/>
    </location>
</feature>
<dbReference type="InterPro" id="IPR036322">
    <property type="entry name" value="WD40_repeat_dom_sf"/>
</dbReference>
<sequence length="600" mass="65683">MDSDRRRPQASTSSSFPPASGSSNSSSHPNAARPSLVPGSSTSRHTMSFGFESSTLPHSASTGSLDSLNGRRSTPNSPSKKKVYGDRFIPNRDGMDLQTSFSLIQSASSSPLKGKRKTTVTDHDHLQDDASKTFSALLKSELFGPDSVDSSSLRNSPSSRTRSVSHNSITTSPSSPSSGKKLFSFTSPSRKRVTTGERERVIGLDSPTHERYSVSPVRYESQKLLLSPKKQQRAMSRVPFKVLDAPELAVSKNTMDDYYLNLIDWSAHNVLAVGLGSSIYTWSAHTSEVKKLCDLSESAVPDSITSLAWVQRGHQLAVGTKYGSVQIWDAQEERVIRKMSGHTGRVGALSWNDAILSSGSHDRSILHRDVRVHDHWVGKLTAHRQEVCGLKWNDAGDQLASGGNDNRLFVYEKMNEAPTHRFTEHVAAIKAIAWSPHQHGVLASGGGTADVGTLHLDMKLRFWNTSTGTLLNEIDTGSQVCRTGYRGRCAVMAHQRAAGDDVQICNLLWSKNSNELVSTHGFSAGQAQNQVVIWRYPSMTQVATLQGHTYRVLYLAASPDGQVIVTGAGDETLRFWQTFPKSKSERRGEASMLNPFSSIR</sequence>
<evidence type="ECO:0000256" key="2">
    <source>
        <dbReference type="ARBA" id="ARBA00022574"/>
    </source>
</evidence>
<feature type="compositionally biased region" description="Low complexity" evidence="6">
    <location>
        <begin position="10"/>
        <end position="35"/>
    </location>
</feature>
<dbReference type="Pfam" id="PF00400">
    <property type="entry name" value="WD40"/>
    <property type="match status" value="1"/>
</dbReference>
<dbReference type="InterPro" id="IPR001680">
    <property type="entry name" value="WD40_rpt"/>
</dbReference>
<feature type="region of interest" description="Disordered" evidence="6">
    <location>
        <begin position="145"/>
        <end position="196"/>
    </location>
</feature>
<dbReference type="EMBL" id="FQNC01000012">
    <property type="protein sequence ID" value="SGY13757.1"/>
    <property type="molecule type" value="Genomic_DNA"/>
</dbReference>
<dbReference type="PANTHER" id="PTHR19918:SF1">
    <property type="entry name" value="FIZZY-RELATED PROTEIN HOMOLOG"/>
    <property type="match status" value="1"/>
</dbReference>
<keyword evidence="4" id="KW-0131">Cell cycle</keyword>
<dbReference type="Proteomes" id="UP000249464">
    <property type="component" value="Unassembled WGS sequence"/>
</dbReference>
<organism evidence="8 9">
    <name type="scientific">Microbotryum silenes-dioicae</name>
    <dbReference type="NCBI Taxonomy" id="796604"/>
    <lineage>
        <taxon>Eukaryota</taxon>
        <taxon>Fungi</taxon>
        <taxon>Dikarya</taxon>
        <taxon>Basidiomycota</taxon>
        <taxon>Pucciniomycotina</taxon>
        <taxon>Microbotryomycetes</taxon>
        <taxon>Microbotryales</taxon>
        <taxon>Microbotryaceae</taxon>
        <taxon>Microbotryum</taxon>
    </lineage>
</organism>
<dbReference type="PANTHER" id="PTHR19918">
    <property type="entry name" value="CELL DIVISION CYCLE 20 CDC20 FIZZY -RELATED"/>
    <property type="match status" value="1"/>
</dbReference>
<protein>
    <submittedName>
        <fullName evidence="8">BQ5605_C010g05965 protein</fullName>
    </submittedName>
</protein>
<comment type="similarity">
    <text evidence="1">Belongs to the WD repeat CDC20/Fizzy family.</text>
</comment>
<dbReference type="InterPro" id="IPR033010">
    <property type="entry name" value="Cdc20/Fizzy"/>
</dbReference>
<keyword evidence="9" id="KW-1185">Reference proteome</keyword>
<dbReference type="GO" id="GO:0031145">
    <property type="term" value="P:anaphase-promoting complex-dependent catabolic process"/>
    <property type="evidence" value="ECO:0007669"/>
    <property type="project" value="TreeGrafter"/>
</dbReference>
<dbReference type="Gene3D" id="2.130.10.10">
    <property type="entry name" value="YVTN repeat-like/Quinoprotein amine dehydrogenase"/>
    <property type="match status" value="2"/>
</dbReference>
<feature type="region of interest" description="Disordered" evidence="6">
    <location>
        <begin position="1"/>
        <end position="92"/>
    </location>
</feature>
<evidence type="ECO:0000259" key="7">
    <source>
        <dbReference type="Pfam" id="PF24807"/>
    </source>
</evidence>
<dbReference type="SMART" id="SM00320">
    <property type="entry name" value="WD40"/>
    <property type="match status" value="5"/>
</dbReference>
<feature type="repeat" description="WD" evidence="5">
    <location>
        <begin position="380"/>
        <end position="412"/>
    </location>
</feature>
<dbReference type="GO" id="GO:1990757">
    <property type="term" value="F:ubiquitin ligase activator activity"/>
    <property type="evidence" value="ECO:0007669"/>
    <property type="project" value="TreeGrafter"/>
</dbReference>